<organism evidence="1 2">
    <name type="scientific">Rhabditophanes sp. KR3021</name>
    <dbReference type="NCBI Taxonomy" id="114890"/>
    <lineage>
        <taxon>Eukaryota</taxon>
        <taxon>Metazoa</taxon>
        <taxon>Ecdysozoa</taxon>
        <taxon>Nematoda</taxon>
        <taxon>Chromadorea</taxon>
        <taxon>Rhabditida</taxon>
        <taxon>Tylenchina</taxon>
        <taxon>Panagrolaimomorpha</taxon>
        <taxon>Strongyloidoidea</taxon>
        <taxon>Alloionematidae</taxon>
        <taxon>Rhabditophanes</taxon>
    </lineage>
</organism>
<name>A0AC35TJM8_9BILA</name>
<evidence type="ECO:0000313" key="1">
    <source>
        <dbReference type="Proteomes" id="UP000095286"/>
    </source>
</evidence>
<protein>
    <submittedName>
        <fullName evidence="2">Kelch repeat protein</fullName>
    </submittedName>
</protein>
<dbReference type="WBParaSite" id="RSKR_0000141525.1">
    <property type="protein sequence ID" value="RSKR_0000141525.1"/>
    <property type="gene ID" value="RSKR_0000141525"/>
</dbReference>
<proteinExistence type="predicted"/>
<accession>A0AC35TJM8</accession>
<reference evidence="2" key="1">
    <citation type="submission" date="2016-11" db="UniProtKB">
        <authorList>
            <consortium name="WormBaseParasite"/>
        </authorList>
    </citation>
    <scope>IDENTIFICATION</scope>
    <source>
        <strain evidence="2">KR3021</strain>
    </source>
</reference>
<dbReference type="Proteomes" id="UP000095286">
    <property type="component" value="Unplaced"/>
</dbReference>
<sequence length="199" mass="22456">MYVIGGSVSNNVTSDIAEYFELEKITWMRASNTLGTLTRHNSVIVDNTIYTAGTYDSCNLQRLDPLIGDNTIYTAGTYDSCNLQRLDPREGEWSLLKDMLHITIHPALSTLNQTITCLGGNANASFCQVYDIRMNKWVQLANLPILIQRAKFMEAEERIIVVGGTNTKKIQVYDKMDGTWRIDYLKTPVSICYSSKILL</sequence>
<evidence type="ECO:0000313" key="2">
    <source>
        <dbReference type="WBParaSite" id="RSKR_0000141525.1"/>
    </source>
</evidence>